<evidence type="ECO:0000313" key="1">
    <source>
        <dbReference type="EMBL" id="SDY99947.1"/>
    </source>
</evidence>
<organism evidence="1 2">
    <name type="scientific">Evansella caseinilytica</name>
    <dbReference type="NCBI Taxonomy" id="1503961"/>
    <lineage>
        <taxon>Bacteria</taxon>
        <taxon>Bacillati</taxon>
        <taxon>Bacillota</taxon>
        <taxon>Bacilli</taxon>
        <taxon>Bacillales</taxon>
        <taxon>Bacillaceae</taxon>
        <taxon>Evansella</taxon>
    </lineage>
</organism>
<sequence>MGYIPPVRDEQVLLYHHRQKQSEMNISPSPRVQRVEFSKSLERRSHRNRLAEEKAKAIFLSEIGINIENDLTGKGTFVDEKI</sequence>
<dbReference type="AlphaFoldDB" id="A0A1H3PFU3"/>
<proteinExistence type="predicted"/>
<evidence type="ECO:0000313" key="2">
    <source>
        <dbReference type="Proteomes" id="UP000198935"/>
    </source>
</evidence>
<reference evidence="2" key="1">
    <citation type="submission" date="2016-10" db="EMBL/GenBank/DDBJ databases">
        <authorList>
            <person name="Varghese N."/>
            <person name="Submissions S."/>
        </authorList>
    </citation>
    <scope>NUCLEOTIDE SEQUENCE [LARGE SCALE GENOMIC DNA]</scope>
    <source>
        <strain evidence="2">SP</strain>
    </source>
</reference>
<dbReference type="OrthoDB" id="2885467at2"/>
<protein>
    <submittedName>
        <fullName evidence="1">Uncharacterized protein</fullName>
    </submittedName>
</protein>
<dbReference type="Proteomes" id="UP000198935">
    <property type="component" value="Unassembled WGS sequence"/>
</dbReference>
<dbReference type="EMBL" id="FNPI01000005">
    <property type="protein sequence ID" value="SDY99947.1"/>
    <property type="molecule type" value="Genomic_DNA"/>
</dbReference>
<name>A0A1H3PFU3_9BACI</name>
<keyword evidence="2" id="KW-1185">Reference proteome</keyword>
<gene>
    <name evidence="1" type="ORF">SAMN05421736_10535</name>
</gene>
<accession>A0A1H3PFU3</accession>